<evidence type="ECO:0000313" key="2">
    <source>
        <dbReference type="EMBL" id="KAK7061955.1"/>
    </source>
</evidence>
<keyword evidence="3" id="KW-1185">Reference proteome</keyword>
<sequence length="332" mass="35758">MGILSQPAIPPLPESLSFAGKTAIVTGANIGLGLAAALHLAQRNISTLILAVRNPKTGQTTKDALLADPIVQKHATKPTILVFPLDLSLPSSVEAFASKVIAEVPKLHIVILNAGMGDLNWKVNPETQTEAHFQVNFLSNAVLTVRLLPLLKTSAQSAGEASHLTIVGSRMIAMSSFLKNPIPDTVPVFTFFNDRAQFRSMTRYGDSKVLVTMWIRQLGKHVDPSTVVVNDVCPGMVRTNLEAGQPWIIRAVMSVVKGIRGRTAEVGARTLINAAIAGPETHGEMLGDYEIYPYNFLKTNEGKKMETKVWEESLAAFESSSPGSVQAAGLRD</sequence>
<organism evidence="2 3">
    <name type="scientific">Favolaschia claudopus</name>
    <dbReference type="NCBI Taxonomy" id="2862362"/>
    <lineage>
        <taxon>Eukaryota</taxon>
        <taxon>Fungi</taxon>
        <taxon>Dikarya</taxon>
        <taxon>Basidiomycota</taxon>
        <taxon>Agaricomycotina</taxon>
        <taxon>Agaricomycetes</taxon>
        <taxon>Agaricomycetidae</taxon>
        <taxon>Agaricales</taxon>
        <taxon>Marasmiineae</taxon>
        <taxon>Mycenaceae</taxon>
        <taxon>Favolaschia</taxon>
    </lineage>
</organism>
<dbReference type="EMBL" id="JAWWNJ010000002">
    <property type="protein sequence ID" value="KAK7061955.1"/>
    <property type="molecule type" value="Genomic_DNA"/>
</dbReference>
<keyword evidence="1" id="KW-0560">Oxidoreductase</keyword>
<accession>A0AAW0ECT9</accession>
<protein>
    <submittedName>
        <fullName evidence="2">Short-chain dehydrogenase/reductase family protein</fullName>
    </submittedName>
</protein>
<name>A0AAW0ECT9_9AGAR</name>
<dbReference type="SUPFAM" id="SSF51735">
    <property type="entry name" value="NAD(P)-binding Rossmann-fold domains"/>
    <property type="match status" value="1"/>
</dbReference>
<dbReference type="Gene3D" id="3.40.50.720">
    <property type="entry name" value="NAD(P)-binding Rossmann-like Domain"/>
    <property type="match status" value="1"/>
</dbReference>
<gene>
    <name evidence="2" type="ORF">R3P38DRAFT_2832530</name>
</gene>
<dbReference type="PRINTS" id="PR00081">
    <property type="entry name" value="GDHRDH"/>
</dbReference>
<dbReference type="PANTHER" id="PTHR43157:SF31">
    <property type="entry name" value="PHOSPHATIDYLINOSITOL-GLYCAN BIOSYNTHESIS CLASS F PROTEIN"/>
    <property type="match status" value="1"/>
</dbReference>
<reference evidence="2 3" key="1">
    <citation type="journal article" date="2024" name="J Genomics">
        <title>Draft genome sequencing and assembly of Favolaschia claudopus CIRM-BRFM 2984 isolated from oak limbs.</title>
        <authorList>
            <person name="Navarro D."/>
            <person name="Drula E."/>
            <person name="Chaduli D."/>
            <person name="Cazenave R."/>
            <person name="Ahrendt S."/>
            <person name="Wang J."/>
            <person name="Lipzen A."/>
            <person name="Daum C."/>
            <person name="Barry K."/>
            <person name="Grigoriev I.V."/>
            <person name="Favel A."/>
            <person name="Rosso M.N."/>
            <person name="Martin F."/>
        </authorList>
    </citation>
    <scope>NUCLEOTIDE SEQUENCE [LARGE SCALE GENOMIC DNA]</scope>
    <source>
        <strain evidence="2 3">CIRM-BRFM 2984</strain>
    </source>
</reference>
<dbReference type="Proteomes" id="UP001362999">
    <property type="component" value="Unassembled WGS sequence"/>
</dbReference>
<dbReference type="AlphaFoldDB" id="A0AAW0ECT9"/>
<dbReference type="InterPro" id="IPR002347">
    <property type="entry name" value="SDR_fam"/>
</dbReference>
<dbReference type="PANTHER" id="PTHR43157">
    <property type="entry name" value="PHOSPHATIDYLINOSITOL-GLYCAN BIOSYNTHESIS CLASS F PROTEIN-RELATED"/>
    <property type="match status" value="1"/>
</dbReference>
<dbReference type="GO" id="GO:0016491">
    <property type="term" value="F:oxidoreductase activity"/>
    <property type="evidence" value="ECO:0007669"/>
    <property type="project" value="UniProtKB-KW"/>
</dbReference>
<dbReference type="Pfam" id="PF00106">
    <property type="entry name" value="adh_short"/>
    <property type="match status" value="1"/>
</dbReference>
<dbReference type="InterPro" id="IPR036291">
    <property type="entry name" value="NAD(P)-bd_dom_sf"/>
</dbReference>
<evidence type="ECO:0000256" key="1">
    <source>
        <dbReference type="ARBA" id="ARBA00023002"/>
    </source>
</evidence>
<proteinExistence type="predicted"/>
<comment type="caution">
    <text evidence="2">The sequence shown here is derived from an EMBL/GenBank/DDBJ whole genome shotgun (WGS) entry which is preliminary data.</text>
</comment>
<evidence type="ECO:0000313" key="3">
    <source>
        <dbReference type="Proteomes" id="UP001362999"/>
    </source>
</evidence>